<dbReference type="SUPFAM" id="SSF53383">
    <property type="entry name" value="PLP-dependent transferases"/>
    <property type="match status" value="1"/>
</dbReference>
<evidence type="ECO:0000256" key="4">
    <source>
        <dbReference type="ARBA" id="ARBA00022898"/>
    </source>
</evidence>
<keyword evidence="3" id="KW-0808">Transferase</keyword>
<accession>A0A9W5PXJ3</accession>
<dbReference type="RefSeq" id="WP_016125258.1">
    <property type="nucleotide sequence ID" value="NZ_KB976255.1"/>
</dbReference>
<organism evidence="6 7">
    <name type="scientific">Bacillus cereus VD196</name>
    <dbReference type="NCBI Taxonomy" id="1053243"/>
    <lineage>
        <taxon>Bacteria</taxon>
        <taxon>Bacillati</taxon>
        <taxon>Bacillota</taxon>
        <taxon>Bacilli</taxon>
        <taxon>Bacillales</taxon>
        <taxon>Bacillaceae</taxon>
        <taxon>Bacillus</taxon>
        <taxon>Bacillus cereus group</taxon>
    </lineage>
</organism>
<evidence type="ECO:0000313" key="6">
    <source>
        <dbReference type="EMBL" id="EOO57272.1"/>
    </source>
</evidence>
<dbReference type="EMBL" id="AHFL01000099">
    <property type="protein sequence ID" value="EOO57272.1"/>
    <property type="molecule type" value="Genomic_DNA"/>
</dbReference>
<protein>
    <recommendedName>
        <fullName evidence="5">Aminotransferase class I/classII large domain-containing protein</fullName>
    </recommendedName>
</protein>
<dbReference type="GO" id="GO:0016212">
    <property type="term" value="F:kynurenine-oxoglutarate transaminase activity"/>
    <property type="evidence" value="ECO:0007669"/>
    <property type="project" value="TreeGrafter"/>
</dbReference>
<dbReference type="GO" id="GO:0005737">
    <property type="term" value="C:cytoplasm"/>
    <property type="evidence" value="ECO:0007669"/>
    <property type="project" value="TreeGrafter"/>
</dbReference>
<dbReference type="GO" id="GO:0030170">
    <property type="term" value="F:pyridoxal phosphate binding"/>
    <property type="evidence" value="ECO:0007669"/>
    <property type="project" value="InterPro"/>
</dbReference>
<dbReference type="InterPro" id="IPR051326">
    <property type="entry name" value="Kynurenine-oxoglutarate_AT"/>
</dbReference>
<dbReference type="PANTHER" id="PTHR43807:SF20">
    <property type="entry name" value="FI04487P"/>
    <property type="match status" value="1"/>
</dbReference>
<gene>
    <name evidence="6" type="ORF">IKE_06356</name>
</gene>
<reference evidence="6 7" key="1">
    <citation type="submission" date="2012-12" db="EMBL/GenBank/DDBJ databases">
        <title>The Genome Sequence of Bacillus cereus VD196.</title>
        <authorList>
            <consortium name="The Broad Institute Genome Sequencing Platform"/>
            <consortium name="The Broad Institute Genome Sequencing Center for Infectious Disease"/>
            <person name="Feldgarden M."/>
            <person name="Van der Auwera G.A."/>
            <person name="Mahillon J."/>
            <person name="Duprez V."/>
            <person name="Timmery S."/>
            <person name="Mattelet C."/>
            <person name="Dierick K."/>
            <person name="Sun M."/>
            <person name="Yu Z."/>
            <person name="Zhu L."/>
            <person name="Hu X."/>
            <person name="Shank E.B."/>
            <person name="Swiecicka I."/>
            <person name="Hansen B.M."/>
            <person name="Andrup L."/>
            <person name="Walker B."/>
            <person name="Young S.K."/>
            <person name="Zeng Q."/>
            <person name="Gargeya S."/>
            <person name="Fitzgerald M."/>
            <person name="Haas B."/>
            <person name="Abouelleil A."/>
            <person name="Alvarado L."/>
            <person name="Arachchi H.M."/>
            <person name="Berlin A.M."/>
            <person name="Chapman S.B."/>
            <person name="Dewar J."/>
            <person name="Goldberg J."/>
            <person name="Griggs A."/>
            <person name="Gujja S."/>
            <person name="Hansen M."/>
            <person name="Howarth C."/>
            <person name="Imamovic A."/>
            <person name="Larimer J."/>
            <person name="McCowan C."/>
            <person name="Murphy C."/>
            <person name="Neiman D."/>
            <person name="Pearson M."/>
            <person name="Priest M."/>
            <person name="Roberts A."/>
            <person name="Saif S."/>
            <person name="Shea T."/>
            <person name="Sisk P."/>
            <person name="Sykes S."/>
            <person name="Wortman J."/>
            <person name="Nusbaum C."/>
            <person name="Birren B."/>
        </authorList>
    </citation>
    <scope>NUCLEOTIDE SEQUENCE [LARGE SCALE GENOMIC DNA]</scope>
    <source>
        <strain evidence="6 7">VD196</strain>
    </source>
</reference>
<evidence type="ECO:0000259" key="5">
    <source>
        <dbReference type="Pfam" id="PF00155"/>
    </source>
</evidence>
<name>A0A9W5PXJ3_BACCE</name>
<keyword evidence="2" id="KW-0032">Aminotransferase</keyword>
<evidence type="ECO:0000256" key="2">
    <source>
        <dbReference type="ARBA" id="ARBA00022576"/>
    </source>
</evidence>
<dbReference type="PANTHER" id="PTHR43807">
    <property type="entry name" value="FI04487P"/>
    <property type="match status" value="1"/>
</dbReference>
<keyword evidence="4" id="KW-0663">Pyridoxal phosphate</keyword>
<evidence type="ECO:0000313" key="7">
    <source>
        <dbReference type="Proteomes" id="UP000014023"/>
    </source>
</evidence>
<dbReference type="InterPro" id="IPR015424">
    <property type="entry name" value="PyrdxlP-dep_Trfase"/>
</dbReference>
<comment type="caution">
    <text evidence="6">The sequence shown here is derived from an EMBL/GenBank/DDBJ whole genome shotgun (WGS) entry which is preliminary data.</text>
</comment>
<feature type="domain" description="Aminotransferase class I/classII large" evidence="5">
    <location>
        <begin position="132"/>
        <end position="328"/>
    </location>
</feature>
<dbReference type="Gene3D" id="3.40.640.10">
    <property type="entry name" value="Type I PLP-dependent aspartate aminotransferase-like (Major domain)"/>
    <property type="match status" value="1"/>
</dbReference>
<dbReference type="Pfam" id="PF00155">
    <property type="entry name" value="Aminotran_1_2"/>
    <property type="match status" value="1"/>
</dbReference>
<comment type="cofactor">
    <cofactor evidence="1">
        <name>pyridoxal 5'-phosphate</name>
        <dbReference type="ChEBI" id="CHEBI:597326"/>
    </cofactor>
</comment>
<dbReference type="Proteomes" id="UP000014023">
    <property type="component" value="Unassembled WGS sequence"/>
</dbReference>
<evidence type="ECO:0000256" key="1">
    <source>
        <dbReference type="ARBA" id="ARBA00001933"/>
    </source>
</evidence>
<sequence>MDTKILKHLLLDDIKPNHLMDTKFLQNHLELNLDYEPIPLALGETWGRVPKRLTEYLGETEPYESGYQISMYGLPSFRKSLKKHIFTTEKVSPQFGNEIEVGVTWSGTKSSMIDFGRYMLDKTKKKNLTPIFLTTDPDWDYEGAFLPLGFKARKVLLDPKNNFIPSIEDFQQILKEIERNEQEFTSFIIINAQHNPTGNNWSEELVEGIIQLSIQYQCGLLIDNAYYGSTSDRNPTKTSTLAILEKNWNIIVANGTEDLIFGVRSLGKQFHCNGWGIGAIWAAPRTLDKIVNEYRVIHTFNYNAIFQKAMEKWIESEDSKIYLENLYLEKKRKDDFLKNNFLEKLQYPIDSLHVGEYCPYMIYEVPRKYQRETDSLSKYIEDLFYTAGILVTGCWSVPRTVSRDKLKEGHVKYVRMYTGVEEKVLQETLERMVCKGFTY</sequence>
<evidence type="ECO:0000256" key="3">
    <source>
        <dbReference type="ARBA" id="ARBA00022679"/>
    </source>
</evidence>
<dbReference type="InterPro" id="IPR015421">
    <property type="entry name" value="PyrdxlP-dep_Trfase_major"/>
</dbReference>
<dbReference type="InterPro" id="IPR004839">
    <property type="entry name" value="Aminotransferase_I/II_large"/>
</dbReference>
<proteinExistence type="predicted"/>
<dbReference type="AlphaFoldDB" id="A0A9W5PXJ3"/>